<dbReference type="SUPFAM" id="SSF56219">
    <property type="entry name" value="DNase I-like"/>
    <property type="match status" value="1"/>
</dbReference>
<dbReference type="Gramene" id="AET7Gv20144700.1">
    <property type="protein sequence ID" value="AET7Gv20144700.1"/>
    <property type="gene ID" value="AET7Gv20144700"/>
</dbReference>
<reference evidence="1" key="3">
    <citation type="journal article" date="2017" name="Nature">
        <title>Genome sequence of the progenitor of the wheat D genome Aegilops tauschii.</title>
        <authorList>
            <person name="Luo M.C."/>
            <person name="Gu Y.Q."/>
            <person name="Puiu D."/>
            <person name="Wang H."/>
            <person name="Twardziok S.O."/>
            <person name="Deal K.R."/>
            <person name="Huo N."/>
            <person name="Zhu T."/>
            <person name="Wang L."/>
            <person name="Wang Y."/>
            <person name="McGuire P.E."/>
            <person name="Liu S."/>
            <person name="Long H."/>
            <person name="Ramasamy R.K."/>
            <person name="Rodriguez J.C."/>
            <person name="Van S.L."/>
            <person name="Yuan L."/>
            <person name="Wang Z."/>
            <person name="Xia Z."/>
            <person name="Xiao L."/>
            <person name="Anderson O.D."/>
            <person name="Ouyang S."/>
            <person name="Liang Y."/>
            <person name="Zimin A.V."/>
            <person name="Pertea G."/>
            <person name="Qi P."/>
            <person name="Bennetzen J.L."/>
            <person name="Dai X."/>
            <person name="Dawson M.W."/>
            <person name="Muller H.G."/>
            <person name="Kugler K."/>
            <person name="Rivarola-Duarte L."/>
            <person name="Spannagl M."/>
            <person name="Mayer K.F.X."/>
            <person name="Lu F.H."/>
            <person name="Bevan M.W."/>
            <person name="Leroy P."/>
            <person name="Li P."/>
            <person name="You F.M."/>
            <person name="Sun Q."/>
            <person name="Liu Z."/>
            <person name="Lyons E."/>
            <person name="Wicker T."/>
            <person name="Salzberg S.L."/>
            <person name="Devos K.M."/>
            <person name="Dvorak J."/>
        </authorList>
    </citation>
    <scope>NUCLEOTIDE SEQUENCE [LARGE SCALE GENOMIC DNA]</scope>
    <source>
        <strain evidence="1">cv. AL8/78</strain>
    </source>
</reference>
<sequence>MVLIRATGNMFKITTVYGPTEPSCKDAFFAELLAQKPAPGTKWLALGDFNQIYRARDKNKRNINRSRINCFRNALHACELNEIHLQNRKFTWSNERDNPTLCKLDAFFCNVDW</sequence>
<organism evidence="1 2">
    <name type="scientific">Aegilops tauschii subsp. strangulata</name>
    <name type="common">Goatgrass</name>
    <dbReference type="NCBI Taxonomy" id="200361"/>
    <lineage>
        <taxon>Eukaryota</taxon>
        <taxon>Viridiplantae</taxon>
        <taxon>Streptophyta</taxon>
        <taxon>Embryophyta</taxon>
        <taxon>Tracheophyta</taxon>
        <taxon>Spermatophyta</taxon>
        <taxon>Magnoliopsida</taxon>
        <taxon>Liliopsida</taxon>
        <taxon>Poales</taxon>
        <taxon>Poaceae</taxon>
        <taxon>BOP clade</taxon>
        <taxon>Pooideae</taxon>
        <taxon>Triticodae</taxon>
        <taxon>Triticeae</taxon>
        <taxon>Triticinae</taxon>
        <taxon>Aegilops</taxon>
    </lineage>
</organism>
<dbReference type="PANTHER" id="PTHR33710">
    <property type="entry name" value="BNAC02G09200D PROTEIN"/>
    <property type="match status" value="1"/>
</dbReference>
<evidence type="ECO:0008006" key="3">
    <source>
        <dbReference type="Google" id="ProtNLM"/>
    </source>
</evidence>
<reference evidence="1" key="5">
    <citation type="journal article" date="2021" name="G3 (Bethesda)">
        <title>Aegilops tauschii genome assembly Aet v5.0 features greater sequence contiguity and improved annotation.</title>
        <authorList>
            <person name="Wang L."/>
            <person name="Zhu T."/>
            <person name="Rodriguez J.C."/>
            <person name="Deal K.R."/>
            <person name="Dubcovsky J."/>
            <person name="McGuire P.E."/>
            <person name="Lux T."/>
            <person name="Spannagl M."/>
            <person name="Mayer K.F.X."/>
            <person name="Baldrich P."/>
            <person name="Meyers B.C."/>
            <person name="Huo N."/>
            <person name="Gu Y.Q."/>
            <person name="Zhou H."/>
            <person name="Devos K.M."/>
            <person name="Bennetzen J.L."/>
            <person name="Unver T."/>
            <person name="Budak H."/>
            <person name="Gulick P.J."/>
            <person name="Galiba G."/>
            <person name="Kalapos B."/>
            <person name="Nelson D.R."/>
            <person name="Li P."/>
            <person name="You F.M."/>
            <person name="Luo M.C."/>
            <person name="Dvorak J."/>
        </authorList>
    </citation>
    <scope>NUCLEOTIDE SEQUENCE [LARGE SCALE GENOMIC DNA]</scope>
    <source>
        <strain evidence="1">cv. AL8/78</strain>
    </source>
</reference>
<reference evidence="2" key="1">
    <citation type="journal article" date="2014" name="Science">
        <title>Ancient hybridizations among the ancestral genomes of bread wheat.</title>
        <authorList>
            <consortium name="International Wheat Genome Sequencing Consortium,"/>
            <person name="Marcussen T."/>
            <person name="Sandve S.R."/>
            <person name="Heier L."/>
            <person name="Spannagl M."/>
            <person name="Pfeifer M."/>
            <person name="Jakobsen K.S."/>
            <person name="Wulff B.B."/>
            <person name="Steuernagel B."/>
            <person name="Mayer K.F."/>
            <person name="Olsen O.A."/>
        </authorList>
    </citation>
    <scope>NUCLEOTIDE SEQUENCE [LARGE SCALE GENOMIC DNA]</scope>
    <source>
        <strain evidence="2">cv. AL8/78</strain>
    </source>
</reference>
<reference evidence="2" key="2">
    <citation type="journal article" date="2017" name="Nat. Plants">
        <title>The Aegilops tauschii genome reveals multiple impacts of transposons.</title>
        <authorList>
            <person name="Zhao G."/>
            <person name="Zou C."/>
            <person name="Li K."/>
            <person name="Wang K."/>
            <person name="Li T."/>
            <person name="Gao L."/>
            <person name="Zhang X."/>
            <person name="Wang H."/>
            <person name="Yang Z."/>
            <person name="Liu X."/>
            <person name="Jiang W."/>
            <person name="Mao L."/>
            <person name="Kong X."/>
            <person name="Jiao Y."/>
            <person name="Jia J."/>
        </authorList>
    </citation>
    <scope>NUCLEOTIDE SEQUENCE [LARGE SCALE GENOMIC DNA]</scope>
    <source>
        <strain evidence="2">cv. AL8/78</strain>
    </source>
</reference>
<accession>A0A453QI52</accession>
<dbReference type="Gene3D" id="3.60.10.10">
    <property type="entry name" value="Endonuclease/exonuclease/phosphatase"/>
    <property type="match status" value="1"/>
</dbReference>
<evidence type="ECO:0000313" key="1">
    <source>
        <dbReference type="EnsemblPlants" id="AET7Gv20144700.1"/>
    </source>
</evidence>
<evidence type="ECO:0000313" key="2">
    <source>
        <dbReference type="Proteomes" id="UP000015105"/>
    </source>
</evidence>
<protein>
    <recommendedName>
        <fullName evidence="3">Endonuclease/exonuclease/phosphatase domain-containing protein</fullName>
    </recommendedName>
</protein>
<proteinExistence type="predicted"/>
<dbReference type="InterPro" id="IPR036691">
    <property type="entry name" value="Endo/exonu/phosph_ase_sf"/>
</dbReference>
<dbReference type="AlphaFoldDB" id="A0A453QI52"/>
<dbReference type="Proteomes" id="UP000015105">
    <property type="component" value="Chromosome 7D"/>
</dbReference>
<dbReference type="PANTHER" id="PTHR33710:SF48">
    <property type="entry name" value="OS02G0307075 PROTEIN"/>
    <property type="match status" value="1"/>
</dbReference>
<keyword evidence="2" id="KW-1185">Reference proteome</keyword>
<dbReference type="STRING" id="200361.A0A453QI52"/>
<name>A0A453QI52_AEGTS</name>
<reference evidence="1" key="4">
    <citation type="submission" date="2019-03" db="UniProtKB">
        <authorList>
            <consortium name="EnsemblPlants"/>
        </authorList>
    </citation>
    <scope>IDENTIFICATION</scope>
</reference>
<dbReference type="EnsemblPlants" id="AET7Gv20144700.1">
    <property type="protein sequence ID" value="AET7Gv20144700.1"/>
    <property type="gene ID" value="AET7Gv20144700"/>
</dbReference>